<dbReference type="Gene3D" id="3.40.50.300">
    <property type="entry name" value="P-loop containing nucleotide triphosphate hydrolases"/>
    <property type="match status" value="2"/>
</dbReference>
<dbReference type="GO" id="GO:0090374">
    <property type="term" value="P:oligopeptide export from mitochondrion"/>
    <property type="evidence" value="ECO:0007669"/>
    <property type="project" value="TreeGrafter"/>
</dbReference>
<evidence type="ECO:0000256" key="2">
    <source>
        <dbReference type="ARBA" id="ARBA00007577"/>
    </source>
</evidence>
<reference evidence="12" key="1">
    <citation type="submission" date="2014-08" db="EMBL/GenBank/DDBJ databases">
        <authorList>
            <person name="Sharma Rahul"/>
            <person name="Thines Marco"/>
        </authorList>
    </citation>
    <scope>NUCLEOTIDE SEQUENCE</scope>
</reference>
<evidence type="ECO:0000256" key="3">
    <source>
        <dbReference type="ARBA" id="ARBA00022692"/>
    </source>
</evidence>
<comment type="subcellular location">
    <subcellularLocation>
        <location evidence="1">Membrane</location>
        <topology evidence="1">Multi-pass membrane protein</topology>
    </subcellularLocation>
</comment>
<feature type="transmembrane region" description="Helical" evidence="9">
    <location>
        <begin position="83"/>
        <end position="107"/>
    </location>
</feature>
<dbReference type="InterPro" id="IPR036640">
    <property type="entry name" value="ABC1_TM_sf"/>
</dbReference>
<feature type="transmembrane region" description="Helical" evidence="9">
    <location>
        <begin position="764"/>
        <end position="790"/>
    </location>
</feature>
<dbReference type="PROSITE" id="PS50929">
    <property type="entry name" value="ABC_TM1F"/>
    <property type="match status" value="2"/>
</dbReference>
<feature type="compositionally biased region" description="Polar residues" evidence="8">
    <location>
        <begin position="719"/>
        <end position="732"/>
    </location>
</feature>
<dbReference type="FunFam" id="3.40.50.300:FF:000251">
    <property type="entry name" value="ABC transporter B family member 19"/>
    <property type="match status" value="1"/>
</dbReference>
<dbReference type="GO" id="GO:0005524">
    <property type="term" value="F:ATP binding"/>
    <property type="evidence" value="ECO:0007669"/>
    <property type="project" value="UniProtKB-KW"/>
</dbReference>
<feature type="transmembrane region" description="Helical" evidence="9">
    <location>
        <begin position="882"/>
        <end position="906"/>
    </location>
</feature>
<feature type="region of interest" description="Disordered" evidence="8">
    <location>
        <begin position="683"/>
        <end position="735"/>
    </location>
</feature>
<feature type="domain" description="ABC transmembrane type-1" evidence="11">
    <location>
        <begin position="87"/>
        <end position="396"/>
    </location>
</feature>
<dbReference type="InterPro" id="IPR017871">
    <property type="entry name" value="ABC_transporter-like_CS"/>
</dbReference>
<dbReference type="EMBL" id="LN483211">
    <property type="protein sequence ID" value="CDZ97501.1"/>
    <property type="molecule type" value="Genomic_DNA"/>
</dbReference>
<dbReference type="InterPro" id="IPR003593">
    <property type="entry name" value="AAA+_ATPase"/>
</dbReference>
<dbReference type="GO" id="GO:0016887">
    <property type="term" value="F:ATP hydrolysis activity"/>
    <property type="evidence" value="ECO:0007669"/>
    <property type="project" value="InterPro"/>
</dbReference>
<dbReference type="GO" id="GO:0005743">
    <property type="term" value="C:mitochondrial inner membrane"/>
    <property type="evidence" value="ECO:0007669"/>
    <property type="project" value="TreeGrafter"/>
</dbReference>
<feature type="transmembrane region" description="Helical" evidence="9">
    <location>
        <begin position="369"/>
        <end position="388"/>
    </location>
</feature>
<organism evidence="12">
    <name type="scientific">Phaffia rhodozyma</name>
    <name type="common">Yeast</name>
    <name type="synonym">Xanthophyllomyces dendrorhous</name>
    <dbReference type="NCBI Taxonomy" id="264483"/>
    <lineage>
        <taxon>Eukaryota</taxon>
        <taxon>Fungi</taxon>
        <taxon>Dikarya</taxon>
        <taxon>Basidiomycota</taxon>
        <taxon>Agaricomycotina</taxon>
        <taxon>Tremellomycetes</taxon>
        <taxon>Cystofilobasidiales</taxon>
        <taxon>Mrakiaceae</taxon>
        <taxon>Phaffia</taxon>
    </lineage>
</organism>
<evidence type="ECO:0000259" key="11">
    <source>
        <dbReference type="PROSITE" id="PS50929"/>
    </source>
</evidence>
<proteinExistence type="inferred from homology"/>
<evidence type="ECO:0000256" key="1">
    <source>
        <dbReference type="ARBA" id="ARBA00004141"/>
    </source>
</evidence>
<keyword evidence="4" id="KW-0547">Nucleotide-binding</keyword>
<feature type="transmembrane region" description="Helical" evidence="9">
    <location>
        <begin position="331"/>
        <end position="357"/>
    </location>
</feature>
<feature type="transmembrane region" description="Helical" evidence="9">
    <location>
        <begin position="810"/>
        <end position="832"/>
    </location>
</feature>
<dbReference type="PANTHER" id="PTHR43394:SF27">
    <property type="entry name" value="ATP-DEPENDENT TRANSLOCASE ABCB1-LIKE"/>
    <property type="match status" value="1"/>
</dbReference>
<dbReference type="InterPro" id="IPR039421">
    <property type="entry name" value="Type_1_exporter"/>
</dbReference>
<keyword evidence="5" id="KW-0067">ATP-binding</keyword>
<evidence type="ECO:0000256" key="4">
    <source>
        <dbReference type="ARBA" id="ARBA00022741"/>
    </source>
</evidence>
<feature type="region of interest" description="Disordered" evidence="8">
    <location>
        <begin position="1"/>
        <end position="38"/>
    </location>
</feature>
<dbReference type="InterPro" id="IPR027417">
    <property type="entry name" value="P-loop_NTPase"/>
</dbReference>
<feature type="domain" description="ABC transmembrane type-1" evidence="11">
    <location>
        <begin position="767"/>
        <end position="1054"/>
    </location>
</feature>
<feature type="transmembrane region" description="Helical" evidence="9">
    <location>
        <begin position="1027"/>
        <end position="1049"/>
    </location>
</feature>
<protein>
    <submittedName>
        <fullName evidence="12">p-loop containing nucleoside triphosphate hydrolase protein</fullName>
    </submittedName>
</protein>
<sequence>MKSMTEEKTLSEKDSNAISNPTKPSRWSRHTRAVDPKSAVVGGGEAAAAIAMDESTAAVDPKKKDQKKVSLLKLFRFATTKEVVLNIIGLICAAAAGATQPLMTLIFGKLTGSFVGFATTLQKIASSPDGITPALQAELSAAQSVVKSASAKDALWLTLIGIGMFITTYAFMAIFVFTGELNSKRLRERYYQAVLRQDVAWFDTVGAGEIATRIQTDTHLVQEGTSEKVPQALSYISTFFTGFILAYARSWRLSLALTSMMPCIMLVGVFMGKFATKYKTNQLTCVAEAGSLAEEVISTIRTAQAFSTQKTLAALFDSHIIKSRMDGYKQAVSHGCAIGAMFFIIYAAYALAFAFGGVLITEGRASAEIVVNVFMSILIGSFSLVMLNPEVQAMNNAMGAAAKLYETIDRVPEIDSLSEEGLRPDSCIGHISFENVQFHYPSRPGVPILKGLSVEFPAGKTAALVGSSGSGKSTVVSLVERFYDPVAGVVKLDGRDIKTLNLRWLRQQIGLVSQEPVLFATSVRQNIEYGFIGSAFENYSPEEKFALVKEAAIKANADGFISALPEGYDTIVGERGMLLSGGQKQRVAIARAIVSDPKILLLDEATSALDTLSEGIVQDALDKAAAGRTTITIAHRLSTVIDAKKILVMGQGEILEQGTHNELLASDGSYAKLVLAQKLAAADEEEDGEADTTGSSTLEKGSASPLEKEQNEKPLGLQRSHTGGQSVSSQVLANKREERTRSVKILPYRTILARLAVINRGHKWFYVIGFICSILSGCVYPAFGILYGQALNNFSADSNKKIRDTSYRTALWFFIMAILSGIIIAAQNYTLVHASEGLTGKIRSMSFKAILRSDIAWFDEEKNSTGALTSSLSDNAQKVNGLAGTTLGTIIQSIATIISGCIIGLIYGWKLALIGIACIPLIISAGYIRLQIVVLKDEKNKALHESSAQLACESAGAIRTVASLNREQQACDAYSHSLLEPLQAAKKSLLASNALYAVSQAMSLWVIALVFFIGSRWIADLSYTTQSFFTTLMSVVFGCIQAGNVFSFVPDISQAQSAASNFLHLIDSRPEIDAESTEGKILDRANVKGHIRFSNIHFRYPTRPGVRVLRDLDLEIEPGTYCAFVGASGCGKSTSIQLACRFYDPLSGEVTLDGVPLHELNVNSFRSNIALVSQEPTLYAGTIRFNILLGANKPHEEVTQEEIERACASANILEFISTLPDGFDTQVGGKGAQLSGGQKQRIAIARALIRNPKVLLLDEATSALDSTSEKVVQAALDNAAKGRTTIAIAHRLSTIQKADRIFFFKDGRVSEAGTHQELLALQGGYAELVQMQMLSKSS</sequence>
<keyword evidence="3 9" id="KW-0812">Transmembrane</keyword>
<dbReference type="GO" id="GO:0015421">
    <property type="term" value="F:ABC-type oligopeptide transporter activity"/>
    <property type="evidence" value="ECO:0007669"/>
    <property type="project" value="TreeGrafter"/>
</dbReference>
<dbReference type="CDD" id="cd18578">
    <property type="entry name" value="ABC_6TM_Pgp_ABCB1_D2_like"/>
    <property type="match status" value="1"/>
</dbReference>
<dbReference type="FunFam" id="1.20.1560.10:FF:000102">
    <property type="entry name" value="ABC multidrug transporter Mdr1"/>
    <property type="match status" value="1"/>
</dbReference>
<dbReference type="PANTHER" id="PTHR43394">
    <property type="entry name" value="ATP-DEPENDENT PERMEASE MDL1, MITOCHONDRIAL"/>
    <property type="match status" value="1"/>
</dbReference>
<dbReference type="PROSITE" id="PS00211">
    <property type="entry name" value="ABC_TRANSPORTER_1"/>
    <property type="match status" value="2"/>
</dbReference>
<feature type="compositionally biased region" description="Basic and acidic residues" evidence="8">
    <location>
        <begin position="1"/>
        <end position="15"/>
    </location>
</feature>
<dbReference type="SUPFAM" id="SSF52540">
    <property type="entry name" value="P-loop containing nucleoside triphosphate hydrolases"/>
    <property type="match status" value="2"/>
</dbReference>
<evidence type="ECO:0000256" key="6">
    <source>
        <dbReference type="ARBA" id="ARBA00022989"/>
    </source>
</evidence>
<dbReference type="SMART" id="SM00382">
    <property type="entry name" value="AAA"/>
    <property type="match status" value="2"/>
</dbReference>
<dbReference type="Gene3D" id="1.20.1560.10">
    <property type="entry name" value="ABC transporter type 1, transmembrane domain"/>
    <property type="match status" value="1"/>
</dbReference>
<dbReference type="FunFam" id="3.40.50.300:FF:000916">
    <property type="entry name" value="ABC transporter B family member 9"/>
    <property type="match status" value="1"/>
</dbReference>
<comment type="similarity">
    <text evidence="2">Belongs to the ABC transporter superfamily. ABCB family. Multidrug resistance exporter (TC 3.A.1.201) subfamily.</text>
</comment>
<accession>A0A0F7SFD7</accession>
<feature type="transmembrane region" description="Helical" evidence="9">
    <location>
        <begin position="154"/>
        <end position="177"/>
    </location>
</feature>
<evidence type="ECO:0000256" key="8">
    <source>
        <dbReference type="SAM" id="MobiDB-lite"/>
    </source>
</evidence>
<evidence type="ECO:0000259" key="10">
    <source>
        <dbReference type="PROSITE" id="PS50893"/>
    </source>
</evidence>
<keyword evidence="7 9" id="KW-0472">Membrane</keyword>
<feature type="transmembrane region" description="Helical" evidence="9">
    <location>
        <begin position="994"/>
        <end position="1015"/>
    </location>
</feature>
<dbReference type="PROSITE" id="PS50893">
    <property type="entry name" value="ABC_TRANSPORTER_2"/>
    <property type="match status" value="2"/>
</dbReference>
<dbReference type="InterPro" id="IPR011527">
    <property type="entry name" value="ABC1_TM_dom"/>
</dbReference>
<dbReference type="InterPro" id="IPR003439">
    <property type="entry name" value="ABC_transporter-like_ATP-bd"/>
</dbReference>
<keyword evidence="6 9" id="KW-1133">Transmembrane helix</keyword>
<feature type="domain" description="ABC transporter" evidence="10">
    <location>
        <begin position="1091"/>
        <end position="1331"/>
    </location>
</feature>
<feature type="compositionally biased region" description="Polar residues" evidence="8">
    <location>
        <begin position="16"/>
        <end position="25"/>
    </location>
</feature>
<evidence type="ECO:0000313" key="12">
    <source>
        <dbReference type="EMBL" id="CDZ97501.1"/>
    </source>
</evidence>
<feature type="transmembrane region" description="Helical" evidence="9">
    <location>
        <begin position="254"/>
        <end position="272"/>
    </location>
</feature>
<feature type="transmembrane region" description="Helical" evidence="9">
    <location>
        <begin position="912"/>
        <end position="930"/>
    </location>
</feature>
<evidence type="ECO:0000256" key="7">
    <source>
        <dbReference type="ARBA" id="ARBA00023136"/>
    </source>
</evidence>
<dbReference type="Pfam" id="PF00664">
    <property type="entry name" value="ABC_membrane"/>
    <property type="match status" value="2"/>
</dbReference>
<dbReference type="CDD" id="cd18577">
    <property type="entry name" value="ABC_6TM_Pgp_ABCB1_D1_like"/>
    <property type="match status" value="1"/>
</dbReference>
<dbReference type="SUPFAM" id="SSF90123">
    <property type="entry name" value="ABC transporter transmembrane region"/>
    <property type="match status" value="2"/>
</dbReference>
<evidence type="ECO:0000256" key="5">
    <source>
        <dbReference type="ARBA" id="ARBA00022840"/>
    </source>
</evidence>
<keyword evidence="12" id="KW-0378">Hydrolase</keyword>
<evidence type="ECO:0000256" key="9">
    <source>
        <dbReference type="SAM" id="Phobius"/>
    </source>
</evidence>
<dbReference type="Pfam" id="PF00005">
    <property type="entry name" value="ABC_tran"/>
    <property type="match status" value="2"/>
</dbReference>
<dbReference type="CDD" id="cd03249">
    <property type="entry name" value="ABC_MTABC3_MDL1_MDL2"/>
    <property type="match status" value="2"/>
</dbReference>
<feature type="domain" description="ABC transporter" evidence="10">
    <location>
        <begin position="431"/>
        <end position="676"/>
    </location>
</feature>
<name>A0A0F7SFD7_PHARH</name>